<comment type="caution">
    <text evidence="2">The sequence shown here is derived from an EMBL/GenBank/DDBJ whole genome shotgun (WGS) entry which is preliminary data.</text>
</comment>
<dbReference type="InterPro" id="IPR036273">
    <property type="entry name" value="CRAL/TRIO_N_dom_sf"/>
</dbReference>
<organism evidence="2 3">
    <name type="scientific">Trichonephila clavata</name>
    <name type="common">Joro spider</name>
    <name type="synonym">Nephila clavata</name>
    <dbReference type="NCBI Taxonomy" id="2740835"/>
    <lineage>
        <taxon>Eukaryota</taxon>
        <taxon>Metazoa</taxon>
        <taxon>Ecdysozoa</taxon>
        <taxon>Arthropoda</taxon>
        <taxon>Chelicerata</taxon>
        <taxon>Arachnida</taxon>
        <taxon>Araneae</taxon>
        <taxon>Araneomorphae</taxon>
        <taxon>Entelegynae</taxon>
        <taxon>Araneoidea</taxon>
        <taxon>Nephilidae</taxon>
        <taxon>Trichonephila</taxon>
    </lineage>
</organism>
<dbReference type="CDD" id="cd00170">
    <property type="entry name" value="SEC14"/>
    <property type="match status" value="1"/>
</dbReference>
<protein>
    <submittedName>
        <fullName evidence="2">Alpha-tocopherol transfer protein-like</fullName>
    </submittedName>
</protein>
<dbReference type="SMART" id="SM00516">
    <property type="entry name" value="SEC14"/>
    <property type="match status" value="1"/>
</dbReference>
<dbReference type="PANTHER" id="PTHR10174">
    <property type="entry name" value="ALPHA-TOCOPHEROL TRANSFER PROTEIN-RELATED"/>
    <property type="match status" value="1"/>
</dbReference>
<dbReference type="AlphaFoldDB" id="A0A8X6F7J1"/>
<sequence length="284" mass="33351">MSTKDVYPLKMTYLPDFIKEKSEEELNEIPEKKPKALQELKEKLENDKVTTGIQFHDDFLTQFLRKNKYDTSRASRNLRNYVLFRRKYPSKFEGIPDEVLSTILPNKFAILLPKRCPEGCAIIITKMGNWNPEEFTFENMERIILFLVMQHLRDPMTQICGIKVIYDCKGSSFQQLKYVTPQNMYNYYHATQNCLPCRYKGLHVIYESIVVKPMLALLKTLLTKKLRSRIHIHSHVEDLFDHFPRSVLPTEYGGELINCVSENWLKTANKEQAKCTIEGQPNLY</sequence>
<reference evidence="2" key="1">
    <citation type="submission" date="2020-07" db="EMBL/GenBank/DDBJ databases">
        <title>Multicomponent nature underlies the extraordinary mechanical properties of spider dragline silk.</title>
        <authorList>
            <person name="Kono N."/>
            <person name="Nakamura H."/>
            <person name="Mori M."/>
            <person name="Yoshida Y."/>
            <person name="Ohtoshi R."/>
            <person name="Malay A.D."/>
            <person name="Moran D.A.P."/>
            <person name="Tomita M."/>
            <person name="Numata K."/>
            <person name="Arakawa K."/>
        </authorList>
    </citation>
    <scope>NUCLEOTIDE SEQUENCE</scope>
</reference>
<dbReference type="GO" id="GO:0016020">
    <property type="term" value="C:membrane"/>
    <property type="evidence" value="ECO:0007669"/>
    <property type="project" value="TreeGrafter"/>
</dbReference>
<dbReference type="InterPro" id="IPR001251">
    <property type="entry name" value="CRAL-TRIO_dom"/>
</dbReference>
<keyword evidence="3" id="KW-1185">Reference proteome</keyword>
<dbReference type="Proteomes" id="UP000887116">
    <property type="component" value="Unassembled WGS sequence"/>
</dbReference>
<dbReference type="InterPro" id="IPR036865">
    <property type="entry name" value="CRAL-TRIO_dom_sf"/>
</dbReference>
<proteinExistence type="predicted"/>
<dbReference type="PROSITE" id="PS50191">
    <property type="entry name" value="CRAL_TRIO"/>
    <property type="match status" value="1"/>
</dbReference>
<dbReference type="Gene3D" id="1.20.5.1200">
    <property type="entry name" value="Alpha-tocopherol transfer"/>
    <property type="match status" value="1"/>
</dbReference>
<accession>A0A8X6F7J1</accession>
<dbReference type="OrthoDB" id="75724at2759"/>
<evidence type="ECO:0000313" key="2">
    <source>
        <dbReference type="EMBL" id="GFQ71654.1"/>
    </source>
</evidence>
<dbReference type="Gene3D" id="1.10.8.20">
    <property type="entry name" value="N-terminal domain of phosphatidylinositol transfer protein sec14p"/>
    <property type="match status" value="1"/>
</dbReference>
<dbReference type="GO" id="GO:1902936">
    <property type="term" value="F:phosphatidylinositol bisphosphate binding"/>
    <property type="evidence" value="ECO:0007669"/>
    <property type="project" value="TreeGrafter"/>
</dbReference>
<evidence type="ECO:0000259" key="1">
    <source>
        <dbReference type="PROSITE" id="PS50191"/>
    </source>
</evidence>
<feature type="domain" description="CRAL-TRIO" evidence="1">
    <location>
        <begin position="96"/>
        <end position="260"/>
    </location>
</feature>
<dbReference type="Gene3D" id="3.40.525.10">
    <property type="entry name" value="CRAL-TRIO lipid binding domain"/>
    <property type="match status" value="1"/>
</dbReference>
<dbReference type="PANTHER" id="PTHR10174:SF208">
    <property type="entry name" value="CRAL-TRIO DOMAIN-CONTAINING PROTEIN DDB_G0278031"/>
    <property type="match status" value="1"/>
</dbReference>
<evidence type="ECO:0000313" key="3">
    <source>
        <dbReference type="Proteomes" id="UP000887116"/>
    </source>
</evidence>
<dbReference type="EMBL" id="BMAO01031002">
    <property type="protein sequence ID" value="GFQ71654.1"/>
    <property type="molecule type" value="Genomic_DNA"/>
</dbReference>
<dbReference type="SUPFAM" id="SSF46938">
    <property type="entry name" value="CRAL/TRIO N-terminal domain"/>
    <property type="match status" value="1"/>
</dbReference>
<dbReference type="Pfam" id="PF00650">
    <property type="entry name" value="CRAL_TRIO"/>
    <property type="match status" value="1"/>
</dbReference>
<gene>
    <name evidence="2" type="primary">TTPAL_5</name>
    <name evidence="2" type="ORF">TNCT_92611</name>
</gene>
<dbReference type="PRINTS" id="PR00180">
    <property type="entry name" value="CRETINALDHBP"/>
</dbReference>
<dbReference type="SUPFAM" id="SSF52087">
    <property type="entry name" value="CRAL/TRIO domain"/>
    <property type="match status" value="1"/>
</dbReference>
<name>A0A8X6F7J1_TRICU</name>